<proteinExistence type="inferred from homology"/>
<evidence type="ECO:0000313" key="7">
    <source>
        <dbReference type="Proteomes" id="UP000026913"/>
    </source>
</evidence>
<keyword evidence="3" id="KW-0963">Cytoplasm</keyword>
<evidence type="ECO:0000256" key="2">
    <source>
        <dbReference type="ARBA" id="ARBA00008791"/>
    </source>
</evidence>
<dbReference type="Pfam" id="PF00582">
    <property type="entry name" value="Usp"/>
    <property type="match status" value="1"/>
</dbReference>
<organism evidence="6 7">
    <name type="scientific">Pseudomonas mandelii JR-1</name>
    <dbReference type="NCBI Taxonomy" id="1147786"/>
    <lineage>
        <taxon>Bacteria</taxon>
        <taxon>Pseudomonadati</taxon>
        <taxon>Pseudomonadota</taxon>
        <taxon>Gammaproteobacteria</taxon>
        <taxon>Pseudomonadales</taxon>
        <taxon>Pseudomonadaceae</taxon>
        <taxon>Pseudomonas</taxon>
    </lineage>
</organism>
<evidence type="ECO:0000259" key="5">
    <source>
        <dbReference type="Pfam" id="PF00582"/>
    </source>
</evidence>
<dbReference type="PANTHER" id="PTHR47892">
    <property type="entry name" value="UNIVERSAL STRESS PROTEIN E"/>
    <property type="match status" value="1"/>
</dbReference>
<dbReference type="KEGG" id="pman:OU5_0721"/>
<comment type="subcellular location">
    <subcellularLocation>
        <location evidence="1">Cytoplasm</location>
    </subcellularLocation>
</comment>
<sequence>MSNAVFFTFLEIPIMQAIRSILVVIEPEHSESLALKRAKLIAGVTQAHLHLLVCDRKHDHSGMLGVLKAALLQDGYSVTTEQAWNESLHETIVDVQQAEGCGLVIKQHYPDSPLKKALLTPADWKLLRYCPTPVLLVKTSKPWTGGVILAAIDVGNADGEHRTLHATIVDHGYDIASLAKAKLHVVSAHPSPMLSAADPTLQLSETIEERYREQCKAFQAEFDIDDDHLHIEEGPADVLIPFMVHKLQAAVTVIGTVARSGLSGALIGNTAEVVLDAVESDVLVLKPDTIMDHLEEIVTQH</sequence>
<evidence type="ECO:0000256" key="1">
    <source>
        <dbReference type="ARBA" id="ARBA00004496"/>
    </source>
</evidence>
<evidence type="ECO:0000256" key="4">
    <source>
        <dbReference type="ARBA" id="ARBA00037131"/>
    </source>
</evidence>
<dbReference type="GO" id="GO:0005737">
    <property type="term" value="C:cytoplasm"/>
    <property type="evidence" value="ECO:0007669"/>
    <property type="project" value="UniProtKB-SubCell"/>
</dbReference>
<dbReference type="Proteomes" id="UP000026913">
    <property type="component" value="Chromosome"/>
</dbReference>
<protein>
    <recommendedName>
        <fullName evidence="5">UspA domain-containing protein</fullName>
    </recommendedName>
</protein>
<dbReference type="AlphaFoldDB" id="A0A024E5H2"/>
<feature type="domain" description="UspA" evidence="5">
    <location>
        <begin position="168"/>
        <end position="286"/>
    </location>
</feature>
<reference evidence="6 7" key="1">
    <citation type="journal article" date="2012" name="J. Bacteriol.">
        <title>Genome sequence of cold-adapted Pseudomonas mandelii strain JR-1.</title>
        <authorList>
            <person name="Jang S.H."/>
            <person name="Kim J."/>
            <person name="Kim J."/>
            <person name="Hong S."/>
            <person name="Lee C."/>
        </authorList>
    </citation>
    <scope>NUCLEOTIDE SEQUENCE [LARGE SCALE GENOMIC DNA]</scope>
    <source>
        <strain evidence="6 7">JR-1</strain>
    </source>
</reference>
<dbReference type="InterPro" id="IPR006016">
    <property type="entry name" value="UspA"/>
</dbReference>
<dbReference type="CDD" id="cd00293">
    <property type="entry name" value="USP-like"/>
    <property type="match status" value="1"/>
</dbReference>
<dbReference type="SUPFAM" id="SSF52402">
    <property type="entry name" value="Adenine nucleotide alpha hydrolases-like"/>
    <property type="match status" value="2"/>
</dbReference>
<evidence type="ECO:0000256" key="3">
    <source>
        <dbReference type="ARBA" id="ARBA00022490"/>
    </source>
</evidence>
<name>A0A024E5H2_9PSED</name>
<dbReference type="EMBL" id="CP005960">
    <property type="protein sequence ID" value="AHZ67800.1"/>
    <property type="molecule type" value="Genomic_DNA"/>
</dbReference>
<gene>
    <name evidence="6" type="ORF">OU5_0721</name>
</gene>
<dbReference type="HOGENOM" id="CLU_049301_1_2_6"/>
<comment type="similarity">
    <text evidence="2">Belongs to the universal stress protein A family.</text>
</comment>
<accession>A0A024E5H2</accession>
<dbReference type="PANTHER" id="PTHR47892:SF1">
    <property type="entry name" value="UNIVERSAL STRESS PROTEIN E"/>
    <property type="match status" value="1"/>
</dbReference>
<dbReference type="Gene3D" id="3.40.50.12370">
    <property type="match status" value="1"/>
</dbReference>
<evidence type="ECO:0000313" key="6">
    <source>
        <dbReference type="EMBL" id="AHZ67800.1"/>
    </source>
</evidence>
<comment type="function">
    <text evidence="4">Required for resistance to DNA-damaging agents.</text>
</comment>